<dbReference type="Pfam" id="PF01578">
    <property type="entry name" value="Cytochrom_C_asm"/>
    <property type="match status" value="1"/>
</dbReference>
<keyword evidence="3" id="KW-1003">Cell membrane</keyword>
<feature type="transmembrane region" description="Helical" evidence="10">
    <location>
        <begin position="6"/>
        <end position="26"/>
    </location>
</feature>
<feature type="transmembrane region" description="Helical" evidence="10">
    <location>
        <begin position="425"/>
        <end position="442"/>
    </location>
</feature>
<dbReference type="InterPro" id="IPR032523">
    <property type="entry name" value="CcmF_C"/>
</dbReference>
<keyword evidence="14" id="KW-1185">Reference proteome</keyword>
<dbReference type="Proteomes" id="UP000681075">
    <property type="component" value="Unassembled WGS sequence"/>
</dbReference>
<evidence type="ECO:0000256" key="7">
    <source>
        <dbReference type="ARBA" id="ARBA00022989"/>
    </source>
</evidence>
<protein>
    <submittedName>
        <fullName evidence="13">C-type cytochrome biogenesis protein CcmF</fullName>
    </submittedName>
</protein>
<dbReference type="GO" id="GO:0020037">
    <property type="term" value="F:heme binding"/>
    <property type="evidence" value="ECO:0007669"/>
    <property type="project" value="InterPro"/>
</dbReference>
<feature type="domain" description="Cytochrome c assembly protein" evidence="11">
    <location>
        <begin position="89"/>
        <end position="295"/>
    </location>
</feature>
<evidence type="ECO:0000256" key="9">
    <source>
        <dbReference type="ARBA" id="ARBA00037230"/>
    </source>
</evidence>
<dbReference type="InterPro" id="IPR002541">
    <property type="entry name" value="Cyt_c_assembly"/>
</dbReference>
<feature type="transmembrane region" description="Helical" evidence="10">
    <location>
        <begin position="175"/>
        <end position="195"/>
    </location>
</feature>
<dbReference type="PANTHER" id="PTHR43653:SF1">
    <property type="entry name" value="CYTOCHROME C-TYPE BIOGENESIS PROTEIN CCMF"/>
    <property type="match status" value="1"/>
</dbReference>
<feature type="transmembrane region" description="Helical" evidence="10">
    <location>
        <begin position="96"/>
        <end position="113"/>
    </location>
</feature>
<feature type="transmembrane region" description="Helical" evidence="10">
    <location>
        <begin position="249"/>
        <end position="265"/>
    </location>
</feature>
<dbReference type="EMBL" id="BOPV01000001">
    <property type="protein sequence ID" value="GIL39428.1"/>
    <property type="molecule type" value="Genomic_DNA"/>
</dbReference>
<comment type="subcellular location">
    <subcellularLocation>
        <location evidence="1">Cell inner membrane</location>
        <topology evidence="1">Multi-pass membrane protein</topology>
    </subcellularLocation>
</comment>
<comment type="similarity">
    <text evidence="2">Belongs to the CcmF/CycK/Ccl1/NrfE/CcsA family.</text>
</comment>
<dbReference type="NCBIfam" id="NF007691">
    <property type="entry name" value="PRK10369.1"/>
    <property type="match status" value="1"/>
</dbReference>
<dbReference type="InterPro" id="IPR003567">
    <property type="entry name" value="Cyt_c_biogenesis"/>
</dbReference>
<evidence type="ECO:0000256" key="5">
    <source>
        <dbReference type="ARBA" id="ARBA00022692"/>
    </source>
</evidence>
<dbReference type="RefSeq" id="WP_420242532.1">
    <property type="nucleotide sequence ID" value="NZ_BOPV01000001.1"/>
</dbReference>
<keyword evidence="5 10" id="KW-0812">Transmembrane</keyword>
<feature type="transmembrane region" description="Helical" evidence="10">
    <location>
        <begin position="125"/>
        <end position="144"/>
    </location>
</feature>
<comment type="caution">
    <text evidence="13">The sequence shown here is derived from an EMBL/GenBank/DDBJ whole genome shotgun (WGS) entry which is preliminary data.</text>
</comment>
<dbReference type="GO" id="GO:0005886">
    <property type="term" value="C:plasma membrane"/>
    <property type="evidence" value="ECO:0007669"/>
    <property type="project" value="UniProtKB-SubCell"/>
</dbReference>
<keyword evidence="8 10" id="KW-0472">Membrane</keyword>
<accession>A0A8S8X792</accession>
<reference evidence="13" key="1">
    <citation type="submission" date="2021-02" db="EMBL/GenBank/DDBJ databases">
        <title>Genome sequence of Rhodospirillales sp. strain TMPK1 isolated from soil.</title>
        <authorList>
            <person name="Nakai R."/>
            <person name="Kusada H."/>
            <person name="Tamaki H."/>
        </authorList>
    </citation>
    <scope>NUCLEOTIDE SEQUENCE</scope>
    <source>
        <strain evidence="13">TMPK1</strain>
    </source>
</reference>
<feature type="domain" description="Cytochrome c-type biogenesis protein CcmF C-terminal" evidence="12">
    <location>
        <begin position="315"/>
        <end position="640"/>
    </location>
</feature>
<evidence type="ECO:0000313" key="14">
    <source>
        <dbReference type="Proteomes" id="UP000681075"/>
    </source>
</evidence>
<dbReference type="AlphaFoldDB" id="A0A8S8X792"/>
<evidence type="ECO:0000256" key="1">
    <source>
        <dbReference type="ARBA" id="ARBA00004429"/>
    </source>
</evidence>
<feature type="transmembrane region" description="Helical" evidence="10">
    <location>
        <begin position="394"/>
        <end position="413"/>
    </location>
</feature>
<feature type="transmembrane region" description="Helical" evidence="10">
    <location>
        <begin position="207"/>
        <end position="229"/>
    </location>
</feature>
<evidence type="ECO:0000259" key="12">
    <source>
        <dbReference type="Pfam" id="PF16327"/>
    </source>
</evidence>
<keyword evidence="4" id="KW-0997">Cell inner membrane</keyword>
<dbReference type="GO" id="GO:0017004">
    <property type="term" value="P:cytochrome complex assembly"/>
    <property type="evidence" value="ECO:0007669"/>
    <property type="project" value="UniProtKB-KW"/>
</dbReference>
<dbReference type="Pfam" id="PF16327">
    <property type="entry name" value="CcmF_C"/>
    <property type="match status" value="1"/>
</dbReference>
<evidence type="ECO:0000256" key="10">
    <source>
        <dbReference type="SAM" id="Phobius"/>
    </source>
</evidence>
<sequence length="664" mass="70767">MIAELGQFALSLALIAAIAQAILSLVGAHRIDARFMAAGARAASLQAGSLAFAFGVLLWSHAQDDFSVRNVSENGHRLKPMLYKLAGAWGNHEGSMLLWILVLAAFGAAVALRGRQLPATLRARVVGVQGLIGIGFVLFVVLASNPLARMFPVPFEGNDLNPILQDPALAAHPPFLYLGYVGFSVAFSFAIAALLEGRVDPAWARWVRPWTLAAWCCLTLGIALGSWWAYYELGWGGWWFWDPVENASLMPWLSGTALLHSAVVVEKRDALKSWTVLLAILTFALSLVGTFLVRSGVLSSVHAFAVDPARGVFVLVLLALTVGGALTLYAWRAPQLKLGGLFRPISREGALVLNNLLLTTACATVFVGTLYPLFLDATQGRSVSVGPPYYLRSFTPLMVGLLVAMAAGPLLAWKRGDLAAALQRLWVALLALLIVASLTWYVQGGGPWLALVGFGLGAWTIVGAATDLAERVRLFRVPLSSSSARFANLPRSAIGAAIAHAGLGIAVVGMTGSALWQSERVLTMQVGEKVEIAGYTLTFDGVHKEPGANYVAERGAFRLQRGNGDGLGTMTPERRFYPSQRTTTTEAAIRTTGLADLYVVIGEPDGNGTVVRVWHHPFVPWIWGGAIVMVAGGLLSLADRRLRVGAPRASTPGKVAANVVAADA</sequence>
<dbReference type="InterPro" id="IPR003568">
    <property type="entry name" value="Cyt_c_biogenesis_CcmF"/>
</dbReference>
<feature type="transmembrane region" description="Helical" evidence="10">
    <location>
        <begin position="489"/>
        <end position="516"/>
    </location>
</feature>
<dbReference type="NCBIfam" id="TIGR00353">
    <property type="entry name" value="nrfE"/>
    <property type="match status" value="1"/>
</dbReference>
<keyword evidence="6" id="KW-0201">Cytochrome c-type biogenesis</keyword>
<name>A0A8S8X792_9PROT</name>
<feature type="transmembrane region" description="Helical" evidence="10">
    <location>
        <begin position="38"/>
        <end position="59"/>
    </location>
</feature>
<dbReference type="PRINTS" id="PR01411">
    <property type="entry name" value="CCMFBIOGNSIS"/>
</dbReference>
<evidence type="ECO:0000256" key="8">
    <source>
        <dbReference type="ARBA" id="ARBA00023136"/>
    </source>
</evidence>
<feature type="transmembrane region" description="Helical" evidence="10">
    <location>
        <begin position="352"/>
        <end position="374"/>
    </location>
</feature>
<evidence type="ECO:0000256" key="6">
    <source>
        <dbReference type="ARBA" id="ARBA00022748"/>
    </source>
</evidence>
<keyword evidence="7 10" id="KW-1133">Transmembrane helix</keyword>
<feature type="transmembrane region" description="Helical" evidence="10">
    <location>
        <begin position="618"/>
        <end position="638"/>
    </location>
</feature>
<organism evidence="13 14">
    <name type="scientific">Roseiterribacter gracilis</name>
    <dbReference type="NCBI Taxonomy" id="2812848"/>
    <lineage>
        <taxon>Bacteria</taxon>
        <taxon>Pseudomonadati</taxon>
        <taxon>Pseudomonadota</taxon>
        <taxon>Alphaproteobacteria</taxon>
        <taxon>Rhodospirillales</taxon>
        <taxon>Roseiterribacteraceae</taxon>
        <taxon>Roseiterribacter</taxon>
    </lineage>
</organism>
<dbReference type="PRINTS" id="PR01410">
    <property type="entry name" value="CCBIOGENESIS"/>
</dbReference>
<evidence type="ECO:0000256" key="4">
    <source>
        <dbReference type="ARBA" id="ARBA00022519"/>
    </source>
</evidence>
<evidence type="ECO:0000256" key="3">
    <source>
        <dbReference type="ARBA" id="ARBA00022475"/>
    </source>
</evidence>
<comment type="function">
    <text evidence="9">Required for the biogenesis of c-type cytochromes. Possible subunit of a heme lyase.</text>
</comment>
<feature type="transmembrane region" description="Helical" evidence="10">
    <location>
        <begin position="312"/>
        <end position="331"/>
    </location>
</feature>
<evidence type="ECO:0000313" key="13">
    <source>
        <dbReference type="EMBL" id="GIL39428.1"/>
    </source>
</evidence>
<evidence type="ECO:0000256" key="2">
    <source>
        <dbReference type="ARBA" id="ARBA00009186"/>
    </source>
</evidence>
<proteinExistence type="inferred from homology"/>
<gene>
    <name evidence="13" type="primary">cycK</name>
    <name evidence="13" type="ORF">TMPK1_16650</name>
</gene>
<dbReference type="GO" id="GO:0015232">
    <property type="term" value="F:heme transmembrane transporter activity"/>
    <property type="evidence" value="ECO:0007669"/>
    <property type="project" value="InterPro"/>
</dbReference>
<feature type="transmembrane region" description="Helical" evidence="10">
    <location>
        <begin position="274"/>
        <end position="292"/>
    </location>
</feature>
<evidence type="ECO:0000259" key="11">
    <source>
        <dbReference type="Pfam" id="PF01578"/>
    </source>
</evidence>
<feature type="transmembrane region" description="Helical" evidence="10">
    <location>
        <begin position="448"/>
        <end position="469"/>
    </location>
</feature>
<dbReference type="PANTHER" id="PTHR43653">
    <property type="entry name" value="CYTOCHROME C ASSEMBLY PROTEIN-RELATED"/>
    <property type="match status" value="1"/>
</dbReference>